<sequence length="92" mass="10378">MHDDQDELRRRIERIEQTATDLAMMLRENTLMIARLNDTLAEFKAEIIKVHAIEKDLSNLAFGFSALKWLATAIGGSAVVLIMAYLFKGQAI</sequence>
<keyword evidence="1" id="KW-0812">Transmembrane</keyword>
<evidence type="ECO:0000313" key="2">
    <source>
        <dbReference type="EMBL" id="TCT21194.1"/>
    </source>
</evidence>
<gene>
    <name evidence="2" type="ORF">EDC35_10447</name>
</gene>
<proteinExistence type="predicted"/>
<evidence type="ECO:0000256" key="1">
    <source>
        <dbReference type="SAM" id="Phobius"/>
    </source>
</evidence>
<evidence type="ECO:0000313" key="3">
    <source>
        <dbReference type="Proteomes" id="UP000295717"/>
    </source>
</evidence>
<dbReference type="AlphaFoldDB" id="A0A4R3MXU0"/>
<dbReference type="Proteomes" id="UP000295717">
    <property type="component" value="Unassembled WGS sequence"/>
</dbReference>
<protein>
    <submittedName>
        <fullName evidence="2">Uncharacterized protein</fullName>
    </submittedName>
</protein>
<comment type="caution">
    <text evidence="2">The sequence shown here is derived from an EMBL/GenBank/DDBJ whole genome shotgun (WGS) entry which is preliminary data.</text>
</comment>
<reference evidence="2 3" key="1">
    <citation type="submission" date="2019-03" db="EMBL/GenBank/DDBJ databases">
        <title>Genomic Encyclopedia of Type Strains, Phase IV (KMG-IV): sequencing the most valuable type-strain genomes for metagenomic binning, comparative biology and taxonomic classification.</title>
        <authorList>
            <person name="Goeker M."/>
        </authorList>
    </citation>
    <scope>NUCLEOTIDE SEQUENCE [LARGE SCALE GENOMIC DNA]</scope>
    <source>
        <strain evidence="2 3">DSM 13587</strain>
    </source>
</reference>
<dbReference type="EMBL" id="SMAO01000004">
    <property type="protein sequence ID" value="TCT21194.1"/>
    <property type="molecule type" value="Genomic_DNA"/>
</dbReference>
<name>A0A4R3MXU0_9GAMM</name>
<accession>A0A4R3MXU0</accession>
<feature type="transmembrane region" description="Helical" evidence="1">
    <location>
        <begin position="66"/>
        <end position="87"/>
    </location>
</feature>
<keyword evidence="1" id="KW-0472">Membrane</keyword>
<organism evidence="2 3">
    <name type="scientific">Thiobaca trueperi</name>
    <dbReference type="NCBI Taxonomy" id="127458"/>
    <lineage>
        <taxon>Bacteria</taxon>
        <taxon>Pseudomonadati</taxon>
        <taxon>Pseudomonadota</taxon>
        <taxon>Gammaproteobacteria</taxon>
        <taxon>Chromatiales</taxon>
        <taxon>Chromatiaceae</taxon>
        <taxon>Thiobaca</taxon>
    </lineage>
</organism>
<keyword evidence="3" id="KW-1185">Reference proteome</keyword>
<keyword evidence="1" id="KW-1133">Transmembrane helix</keyword>